<evidence type="ECO:0000313" key="3">
    <source>
        <dbReference type="EMBL" id="MBL0426767.1"/>
    </source>
</evidence>
<evidence type="ECO:0000313" key="4">
    <source>
        <dbReference type="Proteomes" id="UP000622707"/>
    </source>
</evidence>
<dbReference type="Gene3D" id="1.20.144.10">
    <property type="entry name" value="Phosphatidic acid phosphatase type 2/haloperoxidase"/>
    <property type="match status" value="2"/>
</dbReference>
<organism evidence="3 4">
    <name type="scientific">Ramlibacter alkalitolerans</name>
    <dbReference type="NCBI Taxonomy" id="2039631"/>
    <lineage>
        <taxon>Bacteria</taxon>
        <taxon>Pseudomonadati</taxon>
        <taxon>Pseudomonadota</taxon>
        <taxon>Betaproteobacteria</taxon>
        <taxon>Burkholderiales</taxon>
        <taxon>Comamonadaceae</taxon>
        <taxon>Ramlibacter</taxon>
    </lineage>
</organism>
<sequence>MPRAVRHAGRLALVLACMVLVALLALQVWTEGPVTRLDLRVTLWLAAHRSPGATAFLQGVTDAHQTKWLLAATLAVAAWLAWRRHWPQVARLAVVPAGMLLNAGLKNVFHRPRPVAGEPLVHLLTLSFPSGHAAGSTVFYGALCALAFARWRSRAIRATAVALATLMVLLVTFSRVYLGAHYLSDVVAGVAVGAICLALFFAPWSRLRP</sequence>
<comment type="caution">
    <text evidence="3">The sequence shown here is derived from an EMBL/GenBank/DDBJ whole genome shotgun (WGS) entry which is preliminary data.</text>
</comment>
<feature type="transmembrane region" description="Helical" evidence="1">
    <location>
        <begin position="161"/>
        <end position="180"/>
    </location>
</feature>
<dbReference type="SMART" id="SM00014">
    <property type="entry name" value="acidPPc"/>
    <property type="match status" value="1"/>
</dbReference>
<dbReference type="PANTHER" id="PTHR14969">
    <property type="entry name" value="SPHINGOSINE-1-PHOSPHATE PHOSPHOHYDROLASE"/>
    <property type="match status" value="1"/>
</dbReference>
<dbReference type="CDD" id="cd03392">
    <property type="entry name" value="PAP2_like_2"/>
    <property type="match status" value="1"/>
</dbReference>
<reference evidence="3 4" key="1">
    <citation type="journal article" date="2017" name="Int. J. Syst. Evol. Microbiol.">
        <title>Ramlibacter alkalitolerans sp. nov., alkali-tolerant bacterium isolated from soil of ginseng.</title>
        <authorList>
            <person name="Lee D.H."/>
            <person name="Cha C.J."/>
        </authorList>
    </citation>
    <scope>NUCLEOTIDE SEQUENCE [LARGE SCALE GENOMIC DNA]</scope>
    <source>
        <strain evidence="3 4">KACC 19305</strain>
    </source>
</reference>
<feature type="transmembrane region" description="Helical" evidence="1">
    <location>
        <begin position="186"/>
        <end position="204"/>
    </location>
</feature>
<dbReference type="SUPFAM" id="SSF48317">
    <property type="entry name" value="Acid phosphatase/Vanadium-dependent haloperoxidase"/>
    <property type="match status" value="1"/>
</dbReference>
<dbReference type="InterPro" id="IPR000326">
    <property type="entry name" value="PAP2/HPO"/>
</dbReference>
<name>A0ABS1JR91_9BURK</name>
<dbReference type="EMBL" id="JAEQND010000009">
    <property type="protein sequence ID" value="MBL0426767.1"/>
    <property type="molecule type" value="Genomic_DNA"/>
</dbReference>
<dbReference type="InterPro" id="IPR036938">
    <property type="entry name" value="PAP2/HPO_sf"/>
</dbReference>
<keyword evidence="1" id="KW-1133">Transmembrane helix</keyword>
<feature type="domain" description="Phosphatidic acid phosphatase type 2/haloperoxidase" evidence="2">
    <location>
        <begin position="89"/>
        <end position="201"/>
    </location>
</feature>
<dbReference type="Pfam" id="PF01569">
    <property type="entry name" value="PAP2"/>
    <property type="match status" value="1"/>
</dbReference>
<keyword evidence="1" id="KW-0812">Transmembrane</keyword>
<feature type="transmembrane region" description="Helical" evidence="1">
    <location>
        <begin position="129"/>
        <end position="149"/>
    </location>
</feature>
<keyword evidence="1" id="KW-0472">Membrane</keyword>
<evidence type="ECO:0000259" key="2">
    <source>
        <dbReference type="SMART" id="SM00014"/>
    </source>
</evidence>
<accession>A0ABS1JR91</accession>
<keyword evidence="4" id="KW-1185">Reference proteome</keyword>
<protein>
    <submittedName>
        <fullName evidence="3">Phosphatase PAP2 family protein</fullName>
    </submittedName>
</protein>
<evidence type="ECO:0000256" key="1">
    <source>
        <dbReference type="SAM" id="Phobius"/>
    </source>
</evidence>
<dbReference type="PANTHER" id="PTHR14969:SF13">
    <property type="entry name" value="AT30094P"/>
    <property type="match status" value="1"/>
</dbReference>
<proteinExistence type="predicted"/>
<dbReference type="Proteomes" id="UP000622707">
    <property type="component" value="Unassembled WGS sequence"/>
</dbReference>
<dbReference type="RefSeq" id="WP_201691091.1">
    <property type="nucleotide sequence ID" value="NZ_JAEQND010000009.1"/>
</dbReference>
<gene>
    <name evidence="3" type="ORF">JI746_16765</name>
</gene>